<keyword evidence="4" id="KW-1185">Reference proteome</keyword>
<dbReference type="AlphaFoldDB" id="A0A646KT09"/>
<evidence type="ECO:0008006" key="5">
    <source>
        <dbReference type="Google" id="ProtNLM"/>
    </source>
</evidence>
<name>A0A646KT09_STRJU</name>
<evidence type="ECO:0000256" key="1">
    <source>
        <dbReference type="SAM" id="Coils"/>
    </source>
</evidence>
<proteinExistence type="predicted"/>
<reference evidence="3 4" key="1">
    <citation type="submission" date="2019-05" db="EMBL/GenBank/DDBJ databases">
        <title>Comparative genomics and metabolomics analyses of clavulanic acid producing Streptomyces species provides insight into specialized metabolism and evolution of beta-lactam biosynthetic gene clusters.</title>
        <authorList>
            <person name="Moore M.A."/>
            <person name="Cruz-Morales P."/>
            <person name="Barona Gomez F."/>
            <person name="Kapil T."/>
        </authorList>
    </citation>
    <scope>NUCLEOTIDE SEQUENCE [LARGE SCALE GENOMIC DNA]</scope>
    <source>
        <strain evidence="3 4">NRRL 5741</strain>
    </source>
</reference>
<feature type="coiled-coil region" evidence="1">
    <location>
        <begin position="123"/>
        <end position="150"/>
    </location>
</feature>
<dbReference type="RefSeq" id="WP_153526899.1">
    <property type="nucleotide sequence ID" value="NZ_JBEPDZ010000027.1"/>
</dbReference>
<comment type="caution">
    <text evidence="3">The sequence shown here is derived from an EMBL/GenBank/DDBJ whole genome shotgun (WGS) entry which is preliminary data.</text>
</comment>
<dbReference type="Proteomes" id="UP000419138">
    <property type="component" value="Unassembled WGS sequence"/>
</dbReference>
<keyword evidence="1" id="KW-0175">Coiled coil</keyword>
<organism evidence="3 4">
    <name type="scientific">Streptomyces jumonjinensis</name>
    <dbReference type="NCBI Taxonomy" id="1945"/>
    <lineage>
        <taxon>Bacteria</taxon>
        <taxon>Bacillati</taxon>
        <taxon>Actinomycetota</taxon>
        <taxon>Actinomycetes</taxon>
        <taxon>Kitasatosporales</taxon>
        <taxon>Streptomycetaceae</taxon>
        <taxon>Streptomyces</taxon>
    </lineage>
</organism>
<protein>
    <recommendedName>
        <fullName evidence="5">Helix-turn-helix domain-containing protein</fullName>
    </recommendedName>
</protein>
<dbReference type="OrthoDB" id="4178868at2"/>
<sequence>MNGQEAVTWLRPEFQGREDELVNLAAAAQLVGVSRSTVSNWSKRHRNFPKIALLTGIGVRRNKHVPRDEFLDFARIQLRKKRGPGPAAKTRRPAAQRRADDVAYAERQITRLSDLEQRQAAALARTRRDLKQHQARLERARRLLAAEVAAVRELDQGQGSDGVVPNGDETD</sequence>
<feature type="region of interest" description="Disordered" evidence="2">
    <location>
        <begin position="81"/>
        <end position="100"/>
    </location>
</feature>
<accession>A0A646KT09</accession>
<gene>
    <name evidence="3" type="ORF">FF041_36810</name>
</gene>
<dbReference type="EMBL" id="VCLA01000201">
    <property type="protein sequence ID" value="MQT05459.1"/>
    <property type="molecule type" value="Genomic_DNA"/>
</dbReference>
<evidence type="ECO:0000313" key="3">
    <source>
        <dbReference type="EMBL" id="MQT05459.1"/>
    </source>
</evidence>
<evidence type="ECO:0000256" key="2">
    <source>
        <dbReference type="SAM" id="MobiDB-lite"/>
    </source>
</evidence>
<feature type="compositionally biased region" description="Basic residues" evidence="2">
    <location>
        <begin position="81"/>
        <end position="95"/>
    </location>
</feature>
<evidence type="ECO:0000313" key="4">
    <source>
        <dbReference type="Proteomes" id="UP000419138"/>
    </source>
</evidence>